<dbReference type="GO" id="GO:0042800">
    <property type="term" value="F:histone H3K4 methyltransferase activity"/>
    <property type="evidence" value="ECO:0007669"/>
    <property type="project" value="TreeGrafter"/>
</dbReference>
<reference evidence="1 2" key="2">
    <citation type="submission" date="2018-11" db="EMBL/GenBank/DDBJ databases">
        <authorList>
            <consortium name="Pathogen Informatics"/>
        </authorList>
    </citation>
    <scope>NUCLEOTIDE SEQUENCE [LARGE SCALE GENOMIC DNA]</scope>
</reference>
<dbReference type="GO" id="GO:0000729">
    <property type="term" value="P:DNA double-strand break processing"/>
    <property type="evidence" value="ECO:0007669"/>
    <property type="project" value="TreeGrafter"/>
</dbReference>
<gene>
    <name evidence="1" type="ORF">NBR_LOCUS16624</name>
</gene>
<dbReference type="GO" id="GO:0003690">
    <property type="term" value="F:double-stranded DNA binding"/>
    <property type="evidence" value="ECO:0007669"/>
    <property type="project" value="TreeGrafter"/>
</dbReference>
<dbReference type="GO" id="GO:0046975">
    <property type="term" value="F:histone H3K36 methyltransferase activity"/>
    <property type="evidence" value="ECO:0007669"/>
    <property type="project" value="TreeGrafter"/>
</dbReference>
<dbReference type="PANTHER" id="PTHR46060">
    <property type="entry name" value="MARINER MOS1 TRANSPOSASE-LIKE PROTEIN"/>
    <property type="match status" value="1"/>
</dbReference>
<dbReference type="PANTHER" id="PTHR46060:SF2">
    <property type="entry name" value="HISTONE-LYSINE N-METHYLTRANSFERASE SETMAR"/>
    <property type="match status" value="1"/>
</dbReference>
<dbReference type="InterPro" id="IPR036388">
    <property type="entry name" value="WH-like_DNA-bd_sf"/>
</dbReference>
<dbReference type="GO" id="GO:0006303">
    <property type="term" value="P:double-strand break repair via nonhomologous end joining"/>
    <property type="evidence" value="ECO:0007669"/>
    <property type="project" value="TreeGrafter"/>
</dbReference>
<keyword evidence="2" id="KW-1185">Reference proteome</keyword>
<dbReference type="GO" id="GO:0003697">
    <property type="term" value="F:single-stranded DNA binding"/>
    <property type="evidence" value="ECO:0007669"/>
    <property type="project" value="TreeGrafter"/>
</dbReference>
<dbReference type="GO" id="GO:0031297">
    <property type="term" value="P:replication fork processing"/>
    <property type="evidence" value="ECO:0007669"/>
    <property type="project" value="TreeGrafter"/>
</dbReference>
<dbReference type="GO" id="GO:0035861">
    <property type="term" value="C:site of double-strand break"/>
    <property type="evidence" value="ECO:0007669"/>
    <property type="project" value="TreeGrafter"/>
</dbReference>
<reference evidence="3" key="1">
    <citation type="submission" date="2017-02" db="UniProtKB">
        <authorList>
            <consortium name="WormBaseParasite"/>
        </authorList>
    </citation>
    <scope>IDENTIFICATION</scope>
</reference>
<sequence>MDSGKLRVRICMWCGEQILSEHQIRNWLFRFRDGYDSLEDEDHERRPVSVNNGVLKEAVELDPRQTTRELAAQLRFSRTTVRANLGAIGKESRCGRWVPHFLSESNKTARVTVAGSRLLVRYRSLS</sequence>
<dbReference type="EMBL" id="UYSL01022295">
    <property type="protein sequence ID" value="VDL80219.1"/>
    <property type="molecule type" value="Genomic_DNA"/>
</dbReference>
<proteinExistence type="predicted"/>
<dbReference type="GO" id="GO:0000014">
    <property type="term" value="F:single-stranded DNA endodeoxyribonuclease activity"/>
    <property type="evidence" value="ECO:0007669"/>
    <property type="project" value="TreeGrafter"/>
</dbReference>
<evidence type="ECO:0000313" key="2">
    <source>
        <dbReference type="Proteomes" id="UP000271162"/>
    </source>
</evidence>
<dbReference type="WBParaSite" id="NBR_0001662301-mRNA-1">
    <property type="protein sequence ID" value="NBR_0001662301-mRNA-1"/>
    <property type="gene ID" value="NBR_0001662301"/>
</dbReference>
<dbReference type="GO" id="GO:0044547">
    <property type="term" value="F:DNA topoisomerase binding"/>
    <property type="evidence" value="ECO:0007669"/>
    <property type="project" value="TreeGrafter"/>
</dbReference>
<dbReference type="GO" id="GO:0044774">
    <property type="term" value="P:mitotic DNA integrity checkpoint signaling"/>
    <property type="evidence" value="ECO:0007669"/>
    <property type="project" value="TreeGrafter"/>
</dbReference>
<dbReference type="Proteomes" id="UP000271162">
    <property type="component" value="Unassembled WGS sequence"/>
</dbReference>
<dbReference type="GO" id="GO:0015074">
    <property type="term" value="P:DNA integration"/>
    <property type="evidence" value="ECO:0007669"/>
    <property type="project" value="TreeGrafter"/>
</dbReference>
<name>A0A0N4YI95_NIPBR</name>
<dbReference type="InterPro" id="IPR052709">
    <property type="entry name" value="Transposase-MT_Hybrid"/>
</dbReference>
<organism evidence="3">
    <name type="scientific">Nippostrongylus brasiliensis</name>
    <name type="common">Rat hookworm</name>
    <dbReference type="NCBI Taxonomy" id="27835"/>
    <lineage>
        <taxon>Eukaryota</taxon>
        <taxon>Metazoa</taxon>
        <taxon>Ecdysozoa</taxon>
        <taxon>Nematoda</taxon>
        <taxon>Chromadorea</taxon>
        <taxon>Rhabditida</taxon>
        <taxon>Rhabditina</taxon>
        <taxon>Rhabditomorpha</taxon>
        <taxon>Strongyloidea</taxon>
        <taxon>Heligmosomidae</taxon>
        <taxon>Nippostrongylus</taxon>
    </lineage>
</organism>
<dbReference type="Gene3D" id="1.10.10.10">
    <property type="entry name" value="Winged helix-like DNA-binding domain superfamily/Winged helix DNA-binding domain"/>
    <property type="match status" value="1"/>
</dbReference>
<accession>A0A0N4YI95</accession>
<dbReference type="OMA" id="KERQCKN"/>
<dbReference type="STRING" id="27835.A0A0N4YI95"/>
<protein>
    <submittedName>
        <fullName evidence="3">HTH_48 domain-containing protein</fullName>
    </submittedName>
</protein>
<dbReference type="AlphaFoldDB" id="A0A0N4YI95"/>
<evidence type="ECO:0000313" key="3">
    <source>
        <dbReference type="WBParaSite" id="NBR_0001662301-mRNA-1"/>
    </source>
</evidence>
<evidence type="ECO:0000313" key="1">
    <source>
        <dbReference type="EMBL" id="VDL80219.1"/>
    </source>
</evidence>
<dbReference type="GO" id="GO:0005634">
    <property type="term" value="C:nucleus"/>
    <property type="evidence" value="ECO:0007669"/>
    <property type="project" value="TreeGrafter"/>
</dbReference>
<dbReference type="GO" id="GO:0000793">
    <property type="term" value="C:condensed chromosome"/>
    <property type="evidence" value="ECO:0007669"/>
    <property type="project" value="TreeGrafter"/>
</dbReference>